<dbReference type="AlphaFoldDB" id="A0A4C1TV75"/>
<sequence>MRRLNARLPMTDCRRRNPPAFIGDVKPHVGHGHIKFSLPGRFVTSQYKKYPLTVLYAKRESLNYLSLLSESSMKGLTGLRAISFEGGWDKKTSQSNLGHMATRRVAVQ</sequence>
<dbReference type="Proteomes" id="UP000299102">
    <property type="component" value="Unassembled WGS sequence"/>
</dbReference>
<comment type="caution">
    <text evidence="1">The sequence shown here is derived from an EMBL/GenBank/DDBJ whole genome shotgun (WGS) entry which is preliminary data.</text>
</comment>
<proteinExistence type="predicted"/>
<dbReference type="EMBL" id="BGZK01000091">
    <property type="protein sequence ID" value="GBP17943.1"/>
    <property type="molecule type" value="Genomic_DNA"/>
</dbReference>
<accession>A0A4C1TV75</accession>
<reference evidence="1 2" key="1">
    <citation type="journal article" date="2019" name="Commun. Biol.">
        <title>The bagworm genome reveals a unique fibroin gene that provides high tensile strength.</title>
        <authorList>
            <person name="Kono N."/>
            <person name="Nakamura H."/>
            <person name="Ohtoshi R."/>
            <person name="Tomita M."/>
            <person name="Numata K."/>
            <person name="Arakawa K."/>
        </authorList>
    </citation>
    <scope>NUCLEOTIDE SEQUENCE [LARGE SCALE GENOMIC DNA]</scope>
</reference>
<keyword evidence="2" id="KW-1185">Reference proteome</keyword>
<evidence type="ECO:0000313" key="2">
    <source>
        <dbReference type="Proteomes" id="UP000299102"/>
    </source>
</evidence>
<evidence type="ECO:0000313" key="1">
    <source>
        <dbReference type="EMBL" id="GBP17943.1"/>
    </source>
</evidence>
<gene>
    <name evidence="1" type="ORF">EVAR_7936_1</name>
</gene>
<name>A0A4C1TV75_EUMVA</name>
<organism evidence="1 2">
    <name type="scientific">Eumeta variegata</name>
    <name type="common">Bagworm moth</name>
    <name type="synonym">Eumeta japonica</name>
    <dbReference type="NCBI Taxonomy" id="151549"/>
    <lineage>
        <taxon>Eukaryota</taxon>
        <taxon>Metazoa</taxon>
        <taxon>Ecdysozoa</taxon>
        <taxon>Arthropoda</taxon>
        <taxon>Hexapoda</taxon>
        <taxon>Insecta</taxon>
        <taxon>Pterygota</taxon>
        <taxon>Neoptera</taxon>
        <taxon>Endopterygota</taxon>
        <taxon>Lepidoptera</taxon>
        <taxon>Glossata</taxon>
        <taxon>Ditrysia</taxon>
        <taxon>Tineoidea</taxon>
        <taxon>Psychidae</taxon>
        <taxon>Oiketicinae</taxon>
        <taxon>Eumeta</taxon>
    </lineage>
</organism>
<protein>
    <submittedName>
        <fullName evidence="1">Uncharacterized protein</fullName>
    </submittedName>
</protein>